<accession>G0U175</accession>
<feature type="transmembrane region" description="Helical" evidence="1">
    <location>
        <begin position="70"/>
        <end position="90"/>
    </location>
</feature>
<evidence type="ECO:0000313" key="2">
    <source>
        <dbReference type="EMBL" id="CCC49830.1"/>
    </source>
</evidence>
<keyword evidence="1" id="KW-1133">Transmembrane helix</keyword>
<sequence>MLTSSYNSLLYYLCLVIPLLPHVYIFYFHFSLLLFIAPIVIFVLPVLCLMQIITLFLFYLDKNTVFSIPYFLLFIVVFLPSTYTYFVLYLSHRLRITLFLTTTSA</sequence>
<feature type="transmembrane region" description="Helical" evidence="1">
    <location>
        <begin position="33"/>
        <end position="58"/>
    </location>
</feature>
<keyword evidence="1" id="KW-0812">Transmembrane</keyword>
<feature type="transmembrane region" description="Helical" evidence="1">
    <location>
        <begin position="9"/>
        <end position="27"/>
    </location>
</feature>
<organism evidence="2">
    <name type="scientific">Trypanosoma vivax (strain Y486)</name>
    <dbReference type="NCBI Taxonomy" id="1055687"/>
    <lineage>
        <taxon>Eukaryota</taxon>
        <taxon>Discoba</taxon>
        <taxon>Euglenozoa</taxon>
        <taxon>Kinetoplastea</taxon>
        <taxon>Metakinetoplastina</taxon>
        <taxon>Trypanosomatida</taxon>
        <taxon>Trypanosomatidae</taxon>
        <taxon>Trypanosoma</taxon>
        <taxon>Duttonella</taxon>
    </lineage>
</organism>
<dbReference type="AlphaFoldDB" id="G0U175"/>
<protein>
    <submittedName>
        <fullName evidence="2">Uncharacterized protein</fullName>
    </submittedName>
</protein>
<dbReference type="VEuPathDB" id="TriTrypDB:TvY486_0804380"/>
<gene>
    <name evidence="2" type="ORF">TVY486_0804380</name>
</gene>
<keyword evidence="1" id="KW-0472">Membrane</keyword>
<dbReference type="EMBL" id="HE573024">
    <property type="protein sequence ID" value="CCC49830.1"/>
    <property type="molecule type" value="Genomic_DNA"/>
</dbReference>
<proteinExistence type="predicted"/>
<reference evidence="2" key="1">
    <citation type="journal article" date="2012" name="Proc. Natl. Acad. Sci. U.S.A.">
        <title>Antigenic diversity is generated by distinct evolutionary mechanisms in African trypanosome species.</title>
        <authorList>
            <person name="Jackson A.P."/>
            <person name="Berry A."/>
            <person name="Aslett M."/>
            <person name="Allison H.C."/>
            <person name="Burton P."/>
            <person name="Vavrova-Anderson J."/>
            <person name="Brown R."/>
            <person name="Browne H."/>
            <person name="Corton N."/>
            <person name="Hauser H."/>
            <person name="Gamble J."/>
            <person name="Gilderthorp R."/>
            <person name="Marcello L."/>
            <person name="McQuillan J."/>
            <person name="Otto T.D."/>
            <person name="Quail M.A."/>
            <person name="Sanders M.J."/>
            <person name="van Tonder A."/>
            <person name="Ginger M.L."/>
            <person name="Field M.C."/>
            <person name="Barry J.D."/>
            <person name="Hertz-Fowler C."/>
            <person name="Berriman M."/>
        </authorList>
    </citation>
    <scope>NUCLEOTIDE SEQUENCE</scope>
    <source>
        <strain evidence="2">Y486</strain>
    </source>
</reference>
<name>G0U175_TRYVY</name>
<evidence type="ECO:0000256" key="1">
    <source>
        <dbReference type="SAM" id="Phobius"/>
    </source>
</evidence>